<dbReference type="EMBL" id="CP015163">
    <property type="protein sequence ID" value="AXB49017.1"/>
    <property type="molecule type" value="Genomic_DNA"/>
</dbReference>
<evidence type="ECO:0000313" key="3">
    <source>
        <dbReference type="EMBL" id="AXB49017.1"/>
    </source>
</evidence>
<dbReference type="KEGG" id="aab:A4R43_34090"/>
<keyword evidence="2" id="KW-0732">Signal</keyword>
<dbReference type="PROSITE" id="PS51257">
    <property type="entry name" value="PROKAR_LIPOPROTEIN"/>
    <property type="match status" value="1"/>
</dbReference>
<evidence type="ECO:0008006" key="5">
    <source>
        <dbReference type="Google" id="ProtNLM"/>
    </source>
</evidence>
<feature type="signal peptide" evidence="2">
    <location>
        <begin position="1"/>
        <end position="37"/>
    </location>
</feature>
<gene>
    <name evidence="3" type="ORF">A4R43_34090</name>
</gene>
<evidence type="ECO:0000256" key="1">
    <source>
        <dbReference type="SAM" id="MobiDB-lite"/>
    </source>
</evidence>
<feature type="chain" id="PRO_5016766083" description="Lipoprotein" evidence="2">
    <location>
        <begin position="38"/>
        <end position="301"/>
    </location>
</feature>
<protein>
    <recommendedName>
        <fullName evidence="5">Lipoprotein</fullName>
    </recommendedName>
</protein>
<dbReference type="AlphaFoldDB" id="A0A344LLU3"/>
<organism evidence="3 4">
    <name type="scientific">Amycolatopsis albispora</name>
    <dbReference type="NCBI Taxonomy" id="1804986"/>
    <lineage>
        <taxon>Bacteria</taxon>
        <taxon>Bacillati</taxon>
        <taxon>Actinomycetota</taxon>
        <taxon>Actinomycetes</taxon>
        <taxon>Pseudonocardiales</taxon>
        <taxon>Pseudonocardiaceae</taxon>
        <taxon>Amycolatopsis</taxon>
    </lineage>
</organism>
<proteinExistence type="predicted"/>
<dbReference type="Proteomes" id="UP000250434">
    <property type="component" value="Chromosome"/>
</dbReference>
<name>A0A344LLU3_9PSEU</name>
<evidence type="ECO:0000256" key="2">
    <source>
        <dbReference type="SAM" id="SignalP"/>
    </source>
</evidence>
<dbReference type="OrthoDB" id="3597808at2"/>
<reference evidence="3 4" key="1">
    <citation type="submission" date="2016-04" db="EMBL/GenBank/DDBJ databases">
        <title>Complete genome sequence and analysis of deep-sea sediment isolate, Amycolatopsis sp. WP1.</title>
        <authorList>
            <person name="Wang H."/>
            <person name="Chen S."/>
            <person name="Wu Q."/>
        </authorList>
    </citation>
    <scope>NUCLEOTIDE SEQUENCE [LARGE SCALE GENOMIC DNA]</scope>
    <source>
        <strain evidence="3 4">WP1</strain>
    </source>
</reference>
<accession>A0A344LLU3</accession>
<feature type="region of interest" description="Disordered" evidence="1">
    <location>
        <begin position="79"/>
        <end position="111"/>
    </location>
</feature>
<sequence length="301" mass="33117">MSGSIRRTRARRLAALLTSAALLLTACGQGKSGTAIADGDDAATYVSEKFAEQLGKLGDQFTGDRPRKSTLDRYARVDDKDSDSTITGVQLGKPPARLSTNRSKEDPEEYLDSFHPAGSTVEYLKLGPVYASLAPTPWVSMPYNGDQYDECFWGGQQDVCKMVGAVTEATQSPKAKAAKSAKRLDDGTIELNADITLRLFLKHRVIVFPQNLIDLMTESMQDEPIPTKITIDAQGTIKAIQMNAKIVKDGHEVEIRMHYQHLGEPTERDLPEVPPEAEVTPLKTDAEINDFYDRMGEIQGN</sequence>
<evidence type="ECO:0000313" key="4">
    <source>
        <dbReference type="Proteomes" id="UP000250434"/>
    </source>
</evidence>
<dbReference type="RefSeq" id="WP_113698073.1">
    <property type="nucleotide sequence ID" value="NZ_CP015163.1"/>
</dbReference>
<keyword evidence="4" id="KW-1185">Reference proteome</keyword>